<reference evidence="4" key="1">
    <citation type="submission" date="2023-03" db="EMBL/GenBank/DDBJ databases">
        <authorList>
            <person name="Julca I."/>
        </authorList>
    </citation>
    <scope>NUCLEOTIDE SEQUENCE</scope>
</reference>
<evidence type="ECO:0000313" key="5">
    <source>
        <dbReference type="Proteomes" id="UP001161247"/>
    </source>
</evidence>
<keyword evidence="5" id="KW-1185">Reference proteome</keyword>
<evidence type="ECO:0000256" key="3">
    <source>
        <dbReference type="SAM" id="Phobius"/>
    </source>
</evidence>
<comment type="subcellular location">
    <subcellularLocation>
        <location evidence="1">Membrane</location>
    </subcellularLocation>
</comment>
<dbReference type="EMBL" id="OX459119">
    <property type="protein sequence ID" value="CAI9094193.1"/>
    <property type="molecule type" value="Genomic_DNA"/>
</dbReference>
<name>A0AAV1CGM3_OLDCO</name>
<organism evidence="4 5">
    <name type="scientific">Oldenlandia corymbosa var. corymbosa</name>
    <dbReference type="NCBI Taxonomy" id="529605"/>
    <lineage>
        <taxon>Eukaryota</taxon>
        <taxon>Viridiplantae</taxon>
        <taxon>Streptophyta</taxon>
        <taxon>Embryophyta</taxon>
        <taxon>Tracheophyta</taxon>
        <taxon>Spermatophyta</taxon>
        <taxon>Magnoliopsida</taxon>
        <taxon>eudicotyledons</taxon>
        <taxon>Gunneridae</taxon>
        <taxon>Pentapetalae</taxon>
        <taxon>asterids</taxon>
        <taxon>lamiids</taxon>
        <taxon>Gentianales</taxon>
        <taxon>Rubiaceae</taxon>
        <taxon>Rubioideae</taxon>
        <taxon>Spermacoceae</taxon>
        <taxon>Hedyotis-Oldenlandia complex</taxon>
        <taxon>Oldenlandia</taxon>
    </lineage>
</organism>
<dbReference type="PANTHER" id="PTHR31234:SF3">
    <property type="entry name" value="LATE EMBRYOGENESIS ABUNDANT (LEA) HYDROXYPROLINE-RICH GLYCOPROTEIN FAMILY"/>
    <property type="match status" value="1"/>
</dbReference>
<feature type="transmembrane region" description="Helical" evidence="3">
    <location>
        <begin position="47"/>
        <end position="69"/>
    </location>
</feature>
<dbReference type="GO" id="GO:0098542">
    <property type="term" value="P:defense response to other organism"/>
    <property type="evidence" value="ECO:0007669"/>
    <property type="project" value="InterPro"/>
</dbReference>
<sequence length="214" mass="24621">MAEENHAQPLAPPHVYRRSDDQEYWPRKIYSKLHYIPRRETSCSKCFVFFFTLLVFVCLAFLVFALLVFRIDYPKLKLDSVQAKVLQFSSSNNLASLNMTIGAEIKLSNDNFGTFKFRNGSISVVHENTTLGTTNIGSGFVRGRKRERINLFVQVRAQNMNISIVNDLVKMKSFAELRGEIRVVKIIRTHRTSFMNCSMNLNVTSQVIQDLQCL</sequence>
<dbReference type="InterPro" id="IPR044839">
    <property type="entry name" value="NDR1-like"/>
</dbReference>
<dbReference type="PANTHER" id="PTHR31234">
    <property type="entry name" value="LATE EMBRYOGENESIS ABUNDANT (LEA) HYDROXYPROLINE-RICH GLYCOPROTEIN FAMILY"/>
    <property type="match status" value="1"/>
</dbReference>
<evidence type="ECO:0000256" key="2">
    <source>
        <dbReference type="ARBA" id="ARBA00023136"/>
    </source>
</evidence>
<evidence type="ECO:0000256" key="1">
    <source>
        <dbReference type="ARBA" id="ARBA00004370"/>
    </source>
</evidence>
<dbReference type="Proteomes" id="UP001161247">
    <property type="component" value="Chromosome 2"/>
</dbReference>
<protein>
    <submittedName>
        <fullName evidence="4">OLC1v1029887C1</fullName>
    </submittedName>
</protein>
<gene>
    <name evidence="4" type="ORF">OLC1_LOCUS5414</name>
</gene>
<dbReference type="GO" id="GO:0005886">
    <property type="term" value="C:plasma membrane"/>
    <property type="evidence" value="ECO:0007669"/>
    <property type="project" value="TreeGrafter"/>
</dbReference>
<keyword evidence="2 3" id="KW-0472">Membrane</keyword>
<accession>A0AAV1CGM3</accession>
<keyword evidence="3" id="KW-1133">Transmembrane helix</keyword>
<dbReference type="AlphaFoldDB" id="A0AAV1CGM3"/>
<proteinExistence type="predicted"/>
<evidence type="ECO:0000313" key="4">
    <source>
        <dbReference type="EMBL" id="CAI9094193.1"/>
    </source>
</evidence>
<keyword evidence="3" id="KW-0812">Transmembrane</keyword>